<evidence type="ECO:0000259" key="1">
    <source>
        <dbReference type="PROSITE" id="PS51704"/>
    </source>
</evidence>
<name>A0A9D1Z7Q8_9FIRM</name>
<protein>
    <recommendedName>
        <fullName evidence="1">GP-PDE domain-containing protein</fullName>
    </recommendedName>
</protein>
<feature type="domain" description="GP-PDE" evidence="1">
    <location>
        <begin position="11"/>
        <end position="241"/>
    </location>
</feature>
<dbReference type="InterPro" id="IPR017946">
    <property type="entry name" value="PLC-like_Pdiesterase_TIM-brl"/>
</dbReference>
<dbReference type="AlphaFoldDB" id="A0A9D1Z7Q8"/>
<dbReference type="PANTHER" id="PTHR46211:SF1">
    <property type="entry name" value="GLYCEROPHOSPHODIESTER PHOSPHODIESTERASE, CYTOPLASMIC"/>
    <property type="match status" value="1"/>
</dbReference>
<organism evidence="2 3">
    <name type="scientific">Candidatus Borkfalkia excrementavium</name>
    <dbReference type="NCBI Taxonomy" id="2838505"/>
    <lineage>
        <taxon>Bacteria</taxon>
        <taxon>Bacillati</taxon>
        <taxon>Bacillota</taxon>
        <taxon>Clostridia</taxon>
        <taxon>Christensenellales</taxon>
        <taxon>Christensenellaceae</taxon>
        <taxon>Candidatus Borkfalkia</taxon>
    </lineage>
</organism>
<comment type="caution">
    <text evidence="2">The sequence shown here is derived from an EMBL/GenBank/DDBJ whole genome shotgun (WGS) entry which is preliminary data.</text>
</comment>
<dbReference type="EMBL" id="DXCO01000024">
    <property type="protein sequence ID" value="HIY78007.1"/>
    <property type="molecule type" value="Genomic_DNA"/>
</dbReference>
<evidence type="ECO:0000313" key="3">
    <source>
        <dbReference type="Proteomes" id="UP000824135"/>
    </source>
</evidence>
<dbReference type="SUPFAM" id="SSF51695">
    <property type="entry name" value="PLC-like phosphodiesterases"/>
    <property type="match status" value="1"/>
</dbReference>
<dbReference type="Proteomes" id="UP000824135">
    <property type="component" value="Unassembled WGS sequence"/>
</dbReference>
<sequence>MRIPDDSFLKTLPIAHRGLHDAKKGIPENSCAAFENARLCGYAAETDVRFTKDGKLVAFHDDDLERMTGERAKVIDRTYAELCKLRLDGTSEKIPLFSELLELIDGKIPLLIEIKNQPERKDIVQETLRTLSGYRGEFALQTFHPLYLLQIKRLAPHILRGQLGTFMPNFSPQNYVVKNMSLNFLTSPDFISYNIENLPFSKARRKDTLLLAWTVRDHETLQKAQKHADNIIFEDVCPDLS</sequence>
<dbReference type="GO" id="GO:0008081">
    <property type="term" value="F:phosphoric diester hydrolase activity"/>
    <property type="evidence" value="ECO:0007669"/>
    <property type="project" value="InterPro"/>
</dbReference>
<gene>
    <name evidence="2" type="ORF">H9728_03085</name>
</gene>
<reference evidence="2" key="1">
    <citation type="journal article" date="2021" name="PeerJ">
        <title>Extensive microbial diversity within the chicken gut microbiome revealed by metagenomics and culture.</title>
        <authorList>
            <person name="Gilroy R."/>
            <person name="Ravi A."/>
            <person name="Getino M."/>
            <person name="Pursley I."/>
            <person name="Horton D.L."/>
            <person name="Alikhan N.F."/>
            <person name="Baker D."/>
            <person name="Gharbi K."/>
            <person name="Hall N."/>
            <person name="Watson M."/>
            <person name="Adriaenssens E.M."/>
            <person name="Foster-Nyarko E."/>
            <person name="Jarju S."/>
            <person name="Secka A."/>
            <person name="Antonio M."/>
            <person name="Oren A."/>
            <person name="Chaudhuri R.R."/>
            <person name="La Ragione R."/>
            <person name="Hildebrand F."/>
            <person name="Pallen M.J."/>
        </authorList>
    </citation>
    <scope>NUCLEOTIDE SEQUENCE</scope>
    <source>
        <strain evidence="2">CHK199-9574</strain>
    </source>
</reference>
<proteinExistence type="predicted"/>
<dbReference type="Gene3D" id="3.20.20.190">
    <property type="entry name" value="Phosphatidylinositol (PI) phosphodiesterase"/>
    <property type="match status" value="1"/>
</dbReference>
<accession>A0A9D1Z7Q8</accession>
<dbReference type="PROSITE" id="PS51704">
    <property type="entry name" value="GP_PDE"/>
    <property type="match status" value="1"/>
</dbReference>
<dbReference type="Pfam" id="PF03009">
    <property type="entry name" value="GDPD"/>
    <property type="match status" value="1"/>
</dbReference>
<dbReference type="InterPro" id="IPR030395">
    <property type="entry name" value="GP_PDE_dom"/>
</dbReference>
<dbReference type="PANTHER" id="PTHR46211">
    <property type="entry name" value="GLYCEROPHOSPHORYL DIESTER PHOSPHODIESTERASE"/>
    <property type="match status" value="1"/>
</dbReference>
<dbReference type="GO" id="GO:0006629">
    <property type="term" value="P:lipid metabolic process"/>
    <property type="evidence" value="ECO:0007669"/>
    <property type="project" value="InterPro"/>
</dbReference>
<evidence type="ECO:0000313" key="2">
    <source>
        <dbReference type="EMBL" id="HIY78007.1"/>
    </source>
</evidence>
<reference evidence="2" key="2">
    <citation type="submission" date="2021-04" db="EMBL/GenBank/DDBJ databases">
        <authorList>
            <person name="Gilroy R."/>
        </authorList>
    </citation>
    <scope>NUCLEOTIDE SEQUENCE</scope>
    <source>
        <strain evidence="2">CHK199-9574</strain>
    </source>
</reference>